<protein>
    <submittedName>
        <fullName evidence="1">Uncharacterized protein</fullName>
    </submittedName>
</protein>
<sequence>MTSINGDRLSVEEANQNGFSSIQIWLITDNKKHIEILSEELS</sequence>
<organism evidence="1 2">
    <name type="scientific">Sediminitomix flava</name>
    <dbReference type="NCBI Taxonomy" id="379075"/>
    <lineage>
        <taxon>Bacteria</taxon>
        <taxon>Pseudomonadati</taxon>
        <taxon>Bacteroidota</taxon>
        <taxon>Cytophagia</taxon>
        <taxon>Cytophagales</taxon>
        <taxon>Flammeovirgaceae</taxon>
        <taxon>Sediminitomix</taxon>
    </lineage>
</organism>
<name>A0A315YR74_SEDFL</name>
<dbReference type="Proteomes" id="UP000245535">
    <property type="component" value="Unassembled WGS sequence"/>
</dbReference>
<gene>
    <name evidence="1" type="ORF">BC781_1252</name>
</gene>
<evidence type="ECO:0000313" key="1">
    <source>
        <dbReference type="EMBL" id="PWJ31142.1"/>
    </source>
</evidence>
<reference evidence="1 2" key="1">
    <citation type="submission" date="2018-03" db="EMBL/GenBank/DDBJ databases">
        <title>Genomic Encyclopedia of Archaeal and Bacterial Type Strains, Phase II (KMG-II): from individual species to whole genera.</title>
        <authorList>
            <person name="Goeker M."/>
        </authorList>
    </citation>
    <scope>NUCLEOTIDE SEQUENCE [LARGE SCALE GENOMIC DNA]</scope>
    <source>
        <strain evidence="1 2">DSM 28229</strain>
    </source>
</reference>
<evidence type="ECO:0000313" key="2">
    <source>
        <dbReference type="Proteomes" id="UP000245535"/>
    </source>
</evidence>
<comment type="caution">
    <text evidence="1">The sequence shown here is derived from an EMBL/GenBank/DDBJ whole genome shotgun (WGS) entry which is preliminary data.</text>
</comment>
<accession>A0A315YR74</accession>
<proteinExistence type="predicted"/>
<keyword evidence="2" id="KW-1185">Reference proteome</keyword>
<dbReference type="EMBL" id="QGDO01000025">
    <property type="protein sequence ID" value="PWJ31142.1"/>
    <property type="molecule type" value="Genomic_DNA"/>
</dbReference>
<dbReference type="AlphaFoldDB" id="A0A315YR74"/>